<keyword evidence="2" id="KW-1185">Reference proteome</keyword>
<protein>
    <recommendedName>
        <fullName evidence="3">DUF4254 domain-containing protein</fullName>
    </recommendedName>
</protein>
<evidence type="ECO:0008006" key="3">
    <source>
        <dbReference type="Google" id="ProtNLM"/>
    </source>
</evidence>
<name>A0ABQ4JGH6_9ACTN</name>
<gene>
    <name evidence="1" type="ORF">Vqi01_48150</name>
</gene>
<evidence type="ECO:0000313" key="1">
    <source>
        <dbReference type="EMBL" id="GIJ29653.1"/>
    </source>
</evidence>
<dbReference type="EMBL" id="BOPC01000079">
    <property type="protein sequence ID" value="GIJ29653.1"/>
    <property type="molecule type" value="Genomic_DNA"/>
</dbReference>
<dbReference type="Proteomes" id="UP000653076">
    <property type="component" value="Unassembled WGS sequence"/>
</dbReference>
<organism evidence="1 2">
    <name type="scientific">Micromonospora qiuiae</name>
    <dbReference type="NCBI Taxonomy" id="502268"/>
    <lineage>
        <taxon>Bacteria</taxon>
        <taxon>Bacillati</taxon>
        <taxon>Actinomycetota</taxon>
        <taxon>Actinomycetes</taxon>
        <taxon>Micromonosporales</taxon>
        <taxon>Micromonosporaceae</taxon>
        <taxon>Micromonospora</taxon>
    </lineage>
</organism>
<sequence length="142" mass="16301">MLELMEIGLSPTHVVTSMISDAMAVAEGKAPDIDELRDKIEEADENVERYGADDPEAHAEFTTIRLTTLDPRRPARDMLEDLLDGIRGCWLVYHEYAEQPASPRDDVTDDEWDDEIDTAFNNEVRARAFADRHRLNLEDRDR</sequence>
<accession>A0ABQ4JGH6</accession>
<reference evidence="1 2" key="1">
    <citation type="submission" date="2021-01" db="EMBL/GenBank/DDBJ databases">
        <title>Whole genome shotgun sequence of Verrucosispora qiuiae NBRC 106684.</title>
        <authorList>
            <person name="Komaki H."/>
            <person name="Tamura T."/>
        </authorList>
    </citation>
    <scope>NUCLEOTIDE SEQUENCE [LARGE SCALE GENOMIC DNA]</scope>
    <source>
        <strain evidence="1 2">NBRC 106684</strain>
    </source>
</reference>
<comment type="caution">
    <text evidence="1">The sequence shown here is derived from an EMBL/GenBank/DDBJ whole genome shotgun (WGS) entry which is preliminary data.</text>
</comment>
<proteinExistence type="predicted"/>
<evidence type="ECO:0000313" key="2">
    <source>
        <dbReference type="Proteomes" id="UP000653076"/>
    </source>
</evidence>